<feature type="compositionally biased region" description="Polar residues" evidence="2">
    <location>
        <begin position="1336"/>
        <end position="1348"/>
    </location>
</feature>
<feature type="region of interest" description="Disordered" evidence="2">
    <location>
        <begin position="1078"/>
        <end position="1127"/>
    </location>
</feature>
<feature type="compositionally biased region" description="Low complexity" evidence="2">
    <location>
        <begin position="730"/>
        <end position="748"/>
    </location>
</feature>
<dbReference type="PROSITE" id="PS50089">
    <property type="entry name" value="ZF_RING_2"/>
    <property type="match status" value="1"/>
</dbReference>
<name>A0A9P5TRX4_GYMJU</name>
<reference evidence="4" key="1">
    <citation type="submission" date="2020-11" db="EMBL/GenBank/DDBJ databases">
        <authorList>
            <consortium name="DOE Joint Genome Institute"/>
            <person name="Ahrendt S."/>
            <person name="Riley R."/>
            <person name="Andreopoulos W."/>
            <person name="LaButti K."/>
            <person name="Pangilinan J."/>
            <person name="Ruiz-duenas F.J."/>
            <person name="Barrasa J.M."/>
            <person name="Sanchez-Garcia M."/>
            <person name="Camarero S."/>
            <person name="Miyauchi S."/>
            <person name="Serrano A."/>
            <person name="Linde D."/>
            <person name="Babiker R."/>
            <person name="Drula E."/>
            <person name="Ayuso-Fernandez I."/>
            <person name="Pacheco R."/>
            <person name="Padilla G."/>
            <person name="Ferreira P."/>
            <person name="Barriuso J."/>
            <person name="Kellner H."/>
            <person name="Castanera R."/>
            <person name="Alfaro M."/>
            <person name="Ramirez L."/>
            <person name="Pisabarro A.G."/>
            <person name="Kuo A."/>
            <person name="Tritt A."/>
            <person name="Lipzen A."/>
            <person name="He G."/>
            <person name="Yan M."/>
            <person name="Ng V."/>
            <person name="Cullen D."/>
            <person name="Martin F."/>
            <person name="Rosso M.-N."/>
            <person name="Henrissat B."/>
            <person name="Hibbett D."/>
            <person name="Martinez A.T."/>
            <person name="Grigoriev I.V."/>
        </authorList>
    </citation>
    <scope>NUCLEOTIDE SEQUENCE</scope>
    <source>
        <strain evidence="4">AH 44721</strain>
    </source>
</reference>
<dbReference type="InterPro" id="IPR045899">
    <property type="entry name" value="ATL71-like"/>
</dbReference>
<evidence type="ECO:0000313" key="5">
    <source>
        <dbReference type="Proteomes" id="UP000724874"/>
    </source>
</evidence>
<sequence length="1588" mass="170429">MEERGGASGEVGVQGAAMRDAASSSLSPSSGDGGAVSTSGSTSAMPQSAFHRYPRDEQQQQPQQQHRQAQNYHRHRPPRRPFSPDTVNETMQSDDNDTETENENEDEWAFYDNLNMFTAALIATTTVTTTTTAFHSESDNNGSSGSNTSTPIPASTSTSAAAAAQVITPRLDPDLNQRQSHLIFIHLVLFTFHSQYGVGSASGAHAASSARATAVSPPPPLALSSSSLFANPNLNAIPNADLNLDSDADAAELNREMGRFYQRSPPTLLSRSQHEHDGLTFASLIANPASSPSPSSASPQITERSGQYQGQEQTQTQNPSHTRNQSTWYYSPTPMTSSVAFTSAQQQQQNSFSSFLSFDSLFGSPTPPLPLAADSGSASASASGTGRAATATAAASSSSDWRFRPSSSYATSNSNPHSNSDLGMTPTNTMLSNVNANTSPSVNSHANRTSPPLPAVTRISPPEPMSPLWPWDPPVSGSAYTPPSSSSRAPTSSSASIFSQQQQQRADHAPPSSASTSSSTTSATTTNLTPGLLRPRSMRSMPPFAPSSSSSTRTRLGPSTSLVTENAVEIRRRADHAETEMLARERERERDEFRARMRTMDLDLRLGSGQAESEESESSGLDWSTGAGNNASAATGSGNGMSASASANTSSGARHHSRTHTLGEFIDERLRELNNRSIVDPAPYGSGSSSGLGRFRMLPPTSTRERENDRDSVLDSASPGHRRRWWLPMPSTTSAGSTSATAGPSSTSDMTMGGGEIDFFATSRRSTLDPPSPLDMTFTTVAGAESSGAQAQADGPSSMDSPELEFLGPWSVYGGERNQATNGTHSANSSSTPTWLSNLGMMEGVVDNSTPDGSSRVPPTLPPPDLGGNLGGTFDLNHPATATAAADMPSSTSNPFSLRDIDMRYENAADESDDMEIEFLSSSRAPRTVDSSTEMPLKTDRERERRFGDTRREERERDRREALESERMRLRLGLRLRAQAQDQDPVEAQNTGGSGWNSSATTTADHDSADRERADHERHQRLNREEFRRHQNMSNGDSSTSSAPNRRLQSFAQFDPESFTPGPFRNTMLHFRNTMASQQIPTSFPPPPSIPPLSFGDNSFLRDRPAGGTSQQSSSVSPSSPGYDTAQMPRHEAATLSAAAGTTRPGGPRNPASQPARLFPRSFASARAANQLSNSNMNNESSASRGGGSVSRGDLHNFMTRHVRMEPSRVDDDLGGGSPMSQFRTGRRQAPGQRPGNLEPLRPDGRNSSTRQAQIIEQFRREHGVRDPEGTGAPHPYPHRHQPPPQSRRPFVPAYARRGSLFGLTFDDGDGSPARNESNSNSENPPSLSARRQHVEASNTDTSAPSIATASRRRFMMMFARGFRGADLSRDEDFDESYEGLLSLSQTLGDVKPRATPSQYKDWATPDSDKRCPICLDDYGETDTVLKLPNCSHWLHQDCLHQWLANANTCPVCRKSAITPSSSSSGSPSARRSRTVLHHHHHHHVHPLRPHLAQHMQPGPANAQPRPLPQAQPPRNPFGMLRRSSLLGPRPSNGGAGGASSSNSNNNSSNGRGPGFSSAGQNQGNADDADANGTYPGGAPSGSSGNFW</sequence>
<feature type="compositionally biased region" description="Low complexity" evidence="2">
    <location>
        <begin position="21"/>
        <end position="44"/>
    </location>
</feature>
<feature type="region of interest" description="Disordered" evidence="2">
    <location>
        <begin position="920"/>
        <end position="961"/>
    </location>
</feature>
<feature type="compositionally biased region" description="Low complexity" evidence="2">
    <location>
        <begin position="391"/>
        <end position="408"/>
    </location>
</feature>
<feature type="region of interest" description="Disordered" evidence="2">
    <location>
        <begin position="976"/>
        <end position="1045"/>
    </location>
</feature>
<dbReference type="InterPro" id="IPR013083">
    <property type="entry name" value="Znf_RING/FYVE/PHD"/>
</dbReference>
<protein>
    <recommendedName>
        <fullName evidence="3">RING-type domain-containing protein</fullName>
    </recommendedName>
</protein>
<feature type="compositionally biased region" description="Low complexity" evidence="2">
    <location>
        <begin position="1316"/>
        <end position="1327"/>
    </location>
</feature>
<feature type="compositionally biased region" description="Low complexity" evidence="2">
    <location>
        <begin position="1110"/>
        <end position="1121"/>
    </location>
</feature>
<dbReference type="Gene3D" id="3.30.40.10">
    <property type="entry name" value="Zinc/RING finger domain, C3HC4 (zinc finger)"/>
    <property type="match status" value="1"/>
</dbReference>
<dbReference type="EMBL" id="JADNYJ010000012">
    <property type="protein sequence ID" value="KAF8908151.1"/>
    <property type="molecule type" value="Genomic_DNA"/>
</dbReference>
<dbReference type="Pfam" id="PF13639">
    <property type="entry name" value="zf-RING_2"/>
    <property type="match status" value="1"/>
</dbReference>
<keyword evidence="5" id="KW-1185">Reference proteome</keyword>
<feature type="compositionally biased region" description="Polar residues" evidence="2">
    <location>
        <begin position="920"/>
        <end position="934"/>
    </location>
</feature>
<feature type="compositionally biased region" description="Low complexity" evidence="2">
    <location>
        <begin position="1528"/>
        <end position="1558"/>
    </location>
</feature>
<feature type="compositionally biased region" description="Low complexity" evidence="2">
    <location>
        <begin position="1457"/>
        <end position="1470"/>
    </location>
</feature>
<feature type="domain" description="RING-type" evidence="3">
    <location>
        <begin position="1412"/>
        <end position="1454"/>
    </location>
</feature>
<organism evidence="4 5">
    <name type="scientific">Gymnopilus junonius</name>
    <name type="common">Spectacular rustgill mushroom</name>
    <name type="synonym">Gymnopilus spectabilis subsp. junonius</name>
    <dbReference type="NCBI Taxonomy" id="109634"/>
    <lineage>
        <taxon>Eukaryota</taxon>
        <taxon>Fungi</taxon>
        <taxon>Dikarya</taxon>
        <taxon>Basidiomycota</taxon>
        <taxon>Agaricomycotina</taxon>
        <taxon>Agaricomycetes</taxon>
        <taxon>Agaricomycetidae</taxon>
        <taxon>Agaricales</taxon>
        <taxon>Agaricineae</taxon>
        <taxon>Hymenogastraceae</taxon>
        <taxon>Gymnopilus</taxon>
    </lineage>
</organism>
<feature type="region of interest" description="Disordered" evidence="2">
    <location>
        <begin position="285"/>
        <end position="331"/>
    </location>
</feature>
<proteinExistence type="predicted"/>
<feature type="compositionally biased region" description="Polar residues" evidence="2">
    <location>
        <begin position="988"/>
        <end position="1003"/>
    </location>
</feature>
<feature type="compositionally biased region" description="Polar residues" evidence="2">
    <location>
        <begin position="318"/>
        <end position="331"/>
    </location>
</feature>
<feature type="region of interest" description="Disordered" evidence="2">
    <location>
        <begin position="1"/>
        <end position="104"/>
    </location>
</feature>
<evidence type="ECO:0000256" key="1">
    <source>
        <dbReference type="PROSITE-ProRule" id="PRU00175"/>
    </source>
</evidence>
<feature type="compositionally biased region" description="Basic and acidic residues" evidence="2">
    <location>
        <begin position="703"/>
        <end position="713"/>
    </location>
</feature>
<feature type="region of interest" description="Disordered" evidence="2">
    <location>
        <begin position="604"/>
        <end position="660"/>
    </location>
</feature>
<feature type="compositionally biased region" description="Basic residues" evidence="2">
    <location>
        <begin position="1471"/>
        <end position="1489"/>
    </location>
</feature>
<evidence type="ECO:0000259" key="3">
    <source>
        <dbReference type="PROSITE" id="PS50089"/>
    </source>
</evidence>
<evidence type="ECO:0000313" key="4">
    <source>
        <dbReference type="EMBL" id="KAF8908151.1"/>
    </source>
</evidence>
<feature type="region of interest" description="Disordered" evidence="2">
    <location>
        <begin position="1172"/>
        <end position="1348"/>
    </location>
</feature>
<dbReference type="PANTHER" id="PTHR46719">
    <property type="entry name" value="TRANSCRIPTION FACTOR C2H2 FAMILY-RELATED"/>
    <property type="match status" value="1"/>
</dbReference>
<dbReference type="CDD" id="cd16461">
    <property type="entry name" value="RING-H2_EL5-like"/>
    <property type="match status" value="1"/>
</dbReference>
<feature type="compositionally biased region" description="Basic and acidic residues" evidence="2">
    <location>
        <begin position="1203"/>
        <end position="1212"/>
    </location>
</feature>
<feature type="compositionally biased region" description="Low complexity" evidence="2">
    <location>
        <begin position="1172"/>
        <end position="1184"/>
    </location>
</feature>
<keyword evidence="1" id="KW-0479">Metal-binding</keyword>
<feature type="region of interest" description="Disordered" evidence="2">
    <location>
        <begin position="391"/>
        <end position="561"/>
    </location>
</feature>
<feature type="region of interest" description="Disordered" evidence="2">
    <location>
        <begin position="677"/>
        <end position="750"/>
    </location>
</feature>
<feature type="compositionally biased region" description="Basic and acidic residues" evidence="2">
    <location>
        <begin position="1004"/>
        <end position="1029"/>
    </location>
</feature>
<dbReference type="SUPFAM" id="SSF57850">
    <property type="entry name" value="RING/U-box"/>
    <property type="match status" value="1"/>
</dbReference>
<feature type="compositionally biased region" description="Low complexity" evidence="2">
    <location>
        <begin position="285"/>
        <end position="299"/>
    </location>
</feature>
<accession>A0A9P5TRX4</accession>
<dbReference type="InterPro" id="IPR001841">
    <property type="entry name" value="Znf_RING"/>
</dbReference>
<feature type="compositionally biased region" description="Low complexity" evidence="2">
    <location>
        <begin position="476"/>
        <end position="504"/>
    </location>
</feature>
<feature type="compositionally biased region" description="Low complexity" evidence="2">
    <location>
        <begin position="624"/>
        <end position="652"/>
    </location>
</feature>
<gene>
    <name evidence="4" type="ORF">CPB84DRAFT_1767427</name>
</gene>
<comment type="caution">
    <text evidence="4">The sequence shown here is derived from an EMBL/GenBank/DDBJ whole genome shotgun (WGS) entry which is preliminary data.</text>
</comment>
<dbReference type="OrthoDB" id="8062037at2759"/>
<feature type="compositionally biased region" description="Low complexity" evidence="2">
    <location>
        <begin position="59"/>
        <end position="71"/>
    </location>
</feature>
<feature type="compositionally biased region" description="Low complexity" evidence="2">
    <location>
        <begin position="306"/>
        <end position="317"/>
    </location>
</feature>
<keyword evidence="1" id="KW-0863">Zinc-finger</keyword>
<feature type="compositionally biased region" description="Basic and acidic residues" evidence="2">
    <location>
        <begin position="1258"/>
        <end position="1269"/>
    </location>
</feature>
<feature type="compositionally biased region" description="Pro residues" evidence="2">
    <location>
        <begin position="1506"/>
        <end position="1516"/>
    </location>
</feature>
<dbReference type="PANTHER" id="PTHR46719:SF7">
    <property type="entry name" value="RING-H2 FINGER PROTEIN ATL71-RELATED"/>
    <property type="match status" value="1"/>
</dbReference>
<feature type="compositionally biased region" description="Basic and acidic residues" evidence="2">
    <location>
        <begin position="937"/>
        <end position="961"/>
    </location>
</feature>
<feature type="compositionally biased region" description="Polar residues" evidence="2">
    <location>
        <begin position="1246"/>
        <end position="1255"/>
    </location>
</feature>
<feature type="compositionally biased region" description="Acidic residues" evidence="2">
    <location>
        <begin position="92"/>
        <end position="104"/>
    </location>
</feature>
<feature type="compositionally biased region" description="Polar residues" evidence="2">
    <location>
        <begin position="409"/>
        <end position="450"/>
    </location>
</feature>
<feature type="region of interest" description="Disordered" evidence="2">
    <location>
        <begin position="134"/>
        <end position="157"/>
    </location>
</feature>
<keyword evidence="1" id="KW-0862">Zinc</keyword>
<dbReference type="SMART" id="SM00184">
    <property type="entry name" value="RING"/>
    <property type="match status" value="1"/>
</dbReference>
<dbReference type="GO" id="GO:0008270">
    <property type="term" value="F:zinc ion binding"/>
    <property type="evidence" value="ECO:0007669"/>
    <property type="project" value="UniProtKB-KW"/>
</dbReference>
<feature type="compositionally biased region" description="Low complexity" evidence="2">
    <location>
        <begin position="512"/>
        <end position="561"/>
    </location>
</feature>
<feature type="compositionally biased region" description="Polar residues" evidence="2">
    <location>
        <begin position="1032"/>
        <end position="1045"/>
    </location>
</feature>
<feature type="compositionally biased region" description="Pro residues" evidence="2">
    <location>
        <begin position="461"/>
        <end position="473"/>
    </location>
</feature>
<feature type="region of interest" description="Disordered" evidence="2">
    <location>
        <begin position="1457"/>
        <end position="1588"/>
    </location>
</feature>
<dbReference type="Proteomes" id="UP000724874">
    <property type="component" value="Unassembled WGS sequence"/>
</dbReference>
<feature type="region of interest" description="Disordered" evidence="2">
    <location>
        <begin position="846"/>
        <end position="875"/>
    </location>
</feature>
<evidence type="ECO:0000256" key="2">
    <source>
        <dbReference type="SAM" id="MobiDB-lite"/>
    </source>
</evidence>